<keyword evidence="7 12" id="KW-0067">ATP-binding</keyword>
<dbReference type="GO" id="GO:0005536">
    <property type="term" value="F:D-glucose binding"/>
    <property type="evidence" value="ECO:0007669"/>
    <property type="project" value="InterPro"/>
</dbReference>
<dbReference type="Pfam" id="PF00349">
    <property type="entry name" value="Hexokinase_1"/>
    <property type="match status" value="1"/>
</dbReference>
<dbReference type="GO" id="GO:0004340">
    <property type="term" value="F:glucokinase activity"/>
    <property type="evidence" value="ECO:0007669"/>
    <property type="project" value="TreeGrafter"/>
</dbReference>
<evidence type="ECO:0000256" key="7">
    <source>
        <dbReference type="ARBA" id="ARBA00022840"/>
    </source>
</evidence>
<dbReference type="UniPathway" id="UPA00109">
    <property type="reaction ID" value="UER00180"/>
</dbReference>
<evidence type="ECO:0000256" key="3">
    <source>
        <dbReference type="ARBA" id="ARBA00009225"/>
    </source>
</evidence>
<dbReference type="GO" id="GO:0008865">
    <property type="term" value="F:fructokinase activity"/>
    <property type="evidence" value="ECO:0007669"/>
    <property type="project" value="TreeGrafter"/>
</dbReference>
<protein>
    <recommendedName>
        <fullName evidence="12">Phosphotransferase</fullName>
        <ecNumber evidence="12">2.7.1.-</ecNumber>
    </recommendedName>
</protein>
<keyword evidence="5 12" id="KW-0547">Nucleotide-binding</keyword>
<evidence type="ECO:0000256" key="1">
    <source>
        <dbReference type="ARBA" id="ARBA00004888"/>
    </source>
</evidence>
<dbReference type="Gene3D" id="3.40.367.20">
    <property type="match status" value="1"/>
</dbReference>
<keyword evidence="6 12" id="KW-0418">Kinase</keyword>
<feature type="domain" description="Hexokinase C-terminal" evidence="14">
    <location>
        <begin position="276"/>
        <end position="529"/>
    </location>
</feature>
<feature type="domain" description="Hexokinase N-terminal" evidence="13">
    <location>
        <begin position="68"/>
        <end position="269"/>
    </location>
</feature>
<organism evidence="15 16">
    <name type="scientific">Lophiotrema nucula</name>
    <dbReference type="NCBI Taxonomy" id="690887"/>
    <lineage>
        <taxon>Eukaryota</taxon>
        <taxon>Fungi</taxon>
        <taxon>Dikarya</taxon>
        <taxon>Ascomycota</taxon>
        <taxon>Pezizomycotina</taxon>
        <taxon>Dothideomycetes</taxon>
        <taxon>Pleosporomycetidae</taxon>
        <taxon>Pleosporales</taxon>
        <taxon>Lophiotremataceae</taxon>
        <taxon>Lophiotrema</taxon>
    </lineage>
</organism>
<keyword evidence="16" id="KW-1185">Reference proteome</keyword>
<evidence type="ECO:0000313" key="16">
    <source>
        <dbReference type="Proteomes" id="UP000799770"/>
    </source>
</evidence>
<dbReference type="GO" id="GO:0005524">
    <property type="term" value="F:ATP binding"/>
    <property type="evidence" value="ECO:0007669"/>
    <property type="project" value="UniProtKB-UniRule"/>
</dbReference>
<dbReference type="InterPro" id="IPR022672">
    <property type="entry name" value="Hexokinase_N"/>
</dbReference>
<accession>A0A6A5ZSL1</accession>
<comment type="catalytic activity">
    <reaction evidence="9">
        <text>a D-hexose + ATP = a D-hexose 6-phosphate + ADP + H(+)</text>
        <dbReference type="Rhea" id="RHEA:22740"/>
        <dbReference type="ChEBI" id="CHEBI:4194"/>
        <dbReference type="ChEBI" id="CHEBI:15378"/>
        <dbReference type="ChEBI" id="CHEBI:30616"/>
        <dbReference type="ChEBI" id="CHEBI:229467"/>
        <dbReference type="ChEBI" id="CHEBI:456216"/>
        <dbReference type="EC" id="2.7.1.1"/>
    </reaction>
    <physiologicalReaction direction="left-to-right" evidence="9">
        <dbReference type="Rhea" id="RHEA:22741"/>
    </physiologicalReaction>
</comment>
<comment type="catalytic activity">
    <reaction evidence="10">
        <text>D-fructose + ATP = D-fructose 6-phosphate + ADP + H(+)</text>
        <dbReference type="Rhea" id="RHEA:16125"/>
        <dbReference type="ChEBI" id="CHEBI:15378"/>
        <dbReference type="ChEBI" id="CHEBI:30616"/>
        <dbReference type="ChEBI" id="CHEBI:37721"/>
        <dbReference type="ChEBI" id="CHEBI:61527"/>
        <dbReference type="ChEBI" id="CHEBI:456216"/>
        <dbReference type="EC" id="2.7.1.1"/>
    </reaction>
    <physiologicalReaction direction="left-to-right" evidence="10">
        <dbReference type="Rhea" id="RHEA:16126"/>
    </physiologicalReaction>
</comment>
<comment type="catalytic activity">
    <reaction evidence="11">
        <text>D-glucose + ATP = D-glucose 6-phosphate + ADP + H(+)</text>
        <dbReference type="Rhea" id="RHEA:17825"/>
        <dbReference type="ChEBI" id="CHEBI:4167"/>
        <dbReference type="ChEBI" id="CHEBI:15378"/>
        <dbReference type="ChEBI" id="CHEBI:30616"/>
        <dbReference type="ChEBI" id="CHEBI:61548"/>
        <dbReference type="ChEBI" id="CHEBI:456216"/>
        <dbReference type="EC" id="2.7.1.1"/>
    </reaction>
    <physiologicalReaction direction="left-to-right" evidence="11">
        <dbReference type="Rhea" id="RHEA:17826"/>
    </physiologicalReaction>
</comment>
<dbReference type="PANTHER" id="PTHR19443:SF16">
    <property type="entry name" value="HEXOKINASE TYPE 1-RELATED"/>
    <property type="match status" value="1"/>
</dbReference>
<evidence type="ECO:0000256" key="11">
    <source>
        <dbReference type="ARBA" id="ARBA00048160"/>
    </source>
</evidence>
<evidence type="ECO:0000259" key="13">
    <source>
        <dbReference type="Pfam" id="PF00349"/>
    </source>
</evidence>
<dbReference type="Gene3D" id="1.10.287.1250">
    <property type="match status" value="1"/>
</dbReference>
<dbReference type="FunFam" id="3.30.420.40:FF:000805">
    <property type="entry name" value="Hexokinase-2"/>
    <property type="match status" value="1"/>
</dbReference>
<dbReference type="PRINTS" id="PR00475">
    <property type="entry name" value="HEXOKINASE"/>
</dbReference>
<gene>
    <name evidence="15" type="ORF">BDV96DRAFT_562849</name>
</gene>
<keyword evidence="4 12" id="KW-0808">Transferase</keyword>
<comment type="pathway">
    <text evidence="2">Carbohydrate metabolism; hexose metabolism.</text>
</comment>
<dbReference type="GO" id="GO:0006006">
    <property type="term" value="P:glucose metabolic process"/>
    <property type="evidence" value="ECO:0007669"/>
    <property type="project" value="UniProtKB-ARBA"/>
</dbReference>
<reference evidence="15" key="1">
    <citation type="journal article" date="2020" name="Stud. Mycol.">
        <title>101 Dothideomycetes genomes: a test case for predicting lifestyles and emergence of pathogens.</title>
        <authorList>
            <person name="Haridas S."/>
            <person name="Albert R."/>
            <person name="Binder M."/>
            <person name="Bloem J."/>
            <person name="Labutti K."/>
            <person name="Salamov A."/>
            <person name="Andreopoulos B."/>
            <person name="Baker S."/>
            <person name="Barry K."/>
            <person name="Bills G."/>
            <person name="Bluhm B."/>
            <person name="Cannon C."/>
            <person name="Castanera R."/>
            <person name="Culley D."/>
            <person name="Daum C."/>
            <person name="Ezra D."/>
            <person name="Gonzalez J."/>
            <person name="Henrissat B."/>
            <person name="Kuo A."/>
            <person name="Liang C."/>
            <person name="Lipzen A."/>
            <person name="Lutzoni F."/>
            <person name="Magnuson J."/>
            <person name="Mondo S."/>
            <person name="Nolan M."/>
            <person name="Ohm R."/>
            <person name="Pangilinan J."/>
            <person name="Park H.-J."/>
            <person name="Ramirez L."/>
            <person name="Alfaro M."/>
            <person name="Sun H."/>
            <person name="Tritt A."/>
            <person name="Yoshinaga Y."/>
            <person name="Zwiers L.-H."/>
            <person name="Turgeon B."/>
            <person name="Goodwin S."/>
            <person name="Spatafora J."/>
            <person name="Crous P."/>
            <person name="Grigoriev I."/>
        </authorList>
    </citation>
    <scope>NUCLEOTIDE SEQUENCE</scope>
    <source>
        <strain evidence="15">CBS 627.86</strain>
    </source>
</reference>
<dbReference type="InterPro" id="IPR022673">
    <property type="entry name" value="Hexokinase_C"/>
</dbReference>
<evidence type="ECO:0000256" key="9">
    <source>
        <dbReference type="ARBA" id="ARBA00044613"/>
    </source>
</evidence>
<dbReference type="EC" id="2.7.1.-" evidence="12"/>
<dbReference type="Pfam" id="PF03727">
    <property type="entry name" value="Hexokinase_2"/>
    <property type="match status" value="1"/>
</dbReference>
<dbReference type="SUPFAM" id="SSF53067">
    <property type="entry name" value="Actin-like ATPase domain"/>
    <property type="match status" value="2"/>
</dbReference>
<dbReference type="FunFam" id="3.40.367.20:FF:000004">
    <property type="entry name" value="Phosphotransferase"/>
    <property type="match status" value="1"/>
</dbReference>
<dbReference type="GO" id="GO:0005739">
    <property type="term" value="C:mitochondrion"/>
    <property type="evidence" value="ECO:0007669"/>
    <property type="project" value="TreeGrafter"/>
</dbReference>
<comment type="pathway">
    <text evidence="1">Carbohydrate degradation; glycolysis; D-glyceraldehyde 3-phosphate and glycerone phosphate from D-glucose: step 1/4.</text>
</comment>
<dbReference type="GO" id="GO:0019158">
    <property type="term" value="F:mannokinase activity"/>
    <property type="evidence" value="ECO:0007669"/>
    <property type="project" value="TreeGrafter"/>
</dbReference>
<sequence>MFNLRPVTVFTSLRPFPNLFVFYFLIINTHKSTITMPTSLDLVGKESWRQRSELEKMADLPPELEKELDRLDNEFWVSRDKLKEIVKRFQEELEDGLRKHGQNISMNLSWVLSMPTGDEKGTFLALDLGGTNLRVCIVELHGKEGKEGKRHTLTQEQYKLDPKIKESTTEDLWNHVADTLQTFLSSKGLDKQYTPDSPMPLAFTFSYPALQDRIDHGKLVTWTKGFDISGVEGHDVAAQLRAKIEDRGLPIDLVCLANDTVGAMIASAYNDPATIIGAIFGTGCNAAYMEELSKSSIPKARLSDDDWKLAEKEALKMAINCEYGAFDNERRVLPVTKYDEQIDRESPRPGEQGFEKLSAGLYLGEIFRLILVDLVDRNLVFKDQDVSQLQKPYTLDTGFLSEIEDDETPRFEKTRALFKEKLGLEPRDEEIELSRRLAELIAVRGARLCACGIAAICLNSSLESGHVAADGSVANKHPKFKKRWAKALGEVLDWEDREKASHAQDNEGPIKLTSAEDGSGVGVAVIAAMTVERRERGNFIGLRR</sequence>
<dbReference type="PROSITE" id="PS51748">
    <property type="entry name" value="HEXOKINASE_2"/>
    <property type="match status" value="1"/>
</dbReference>
<dbReference type="Proteomes" id="UP000799770">
    <property type="component" value="Unassembled WGS sequence"/>
</dbReference>
<evidence type="ECO:0000256" key="5">
    <source>
        <dbReference type="ARBA" id="ARBA00022741"/>
    </source>
</evidence>
<evidence type="ECO:0000256" key="4">
    <source>
        <dbReference type="ARBA" id="ARBA00022679"/>
    </source>
</evidence>
<dbReference type="GO" id="GO:0001678">
    <property type="term" value="P:intracellular glucose homeostasis"/>
    <property type="evidence" value="ECO:0007669"/>
    <property type="project" value="InterPro"/>
</dbReference>
<name>A0A6A5ZSL1_9PLEO</name>
<dbReference type="GO" id="GO:0005829">
    <property type="term" value="C:cytosol"/>
    <property type="evidence" value="ECO:0007669"/>
    <property type="project" value="TreeGrafter"/>
</dbReference>
<comment type="similarity">
    <text evidence="3 12">Belongs to the hexokinase family.</text>
</comment>
<proteinExistence type="inferred from homology"/>
<evidence type="ECO:0000256" key="10">
    <source>
        <dbReference type="ARBA" id="ARBA00047905"/>
    </source>
</evidence>
<dbReference type="EMBL" id="ML977311">
    <property type="protein sequence ID" value="KAF2122055.1"/>
    <property type="molecule type" value="Genomic_DNA"/>
</dbReference>
<evidence type="ECO:0000259" key="14">
    <source>
        <dbReference type="Pfam" id="PF03727"/>
    </source>
</evidence>
<dbReference type="InterPro" id="IPR043129">
    <property type="entry name" value="ATPase_NBD"/>
</dbReference>
<dbReference type="AlphaFoldDB" id="A0A6A5ZSL1"/>
<dbReference type="GO" id="GO:0006096">
    <property type="term" value="P:glycolytic process"/>
    <property type="evidence" value="ECO:0007669"/>
    <property type="project" value="UniProtKB-UniPathway"/>
</dbReference>
<dbReference type="GO" id="GO:0006013">
    <property type="term" value="P:mannose metabolic process"/>
    <property type="evidence" value="ECO:0007669"/>
    <property type="project" value="TreeGrafter"/>
</dbReference>
<evidence type="ECO:0000256" key="12">
    <source>
        <dbReference type="RuleBase" id="RU362007"/>
    </source>
</evidence>
<evidence type="ECO:0000256" key="8">
    <source>
        <dbReference type="ARBA" id="ARBA00023152"/>
    </source>
</evidence>
<dbReference type="InterPro" id="IPR001312">
    <property type="entry name" value="Hexokinase"/>
</dbReference>
<evidence type="ECO:0000313" key="15">
    <source>
        <dbReference type="EMBL" id="KAF2122055.1"/>
    </source>
</evidence>
<dbReference type="OrthoDB" id="419537at2759"/>
<evidence type="ECO:0000256" key="6">
    <source>
        <dbReference type="ARBA" id="ARBA00022777"/>
    </source>
</evidence>
<dbReference type="Gene3D" id="3.30.420.40">
    <property type="match status" value="1"/>
</dbReference>
<dbReference type="PANTHER" id="PTHR19443">
    <property type="entry name" value="HEXOKINASE"/>
    <property type="match status" value="1"/>
</dbReference>
<keyword evidence="8 12" id="KW-0324">Glycolysis</keyword>
<evidence type="ECO:0000256" key="2">
    <source>
        <dbReference type="ARBA" id="ARBA00005028"/>
    </source>
</evidence>